<keyword evidence="3" id="KW-1185">Reference proteome</keyword>
<dbReference type="InterPro" id="IPR000073">
    <property type="entry name" value="AB_hydrolase_1"/>
</dbReference>
<dbReference type="Gene3D" id="3.40.50.1820">
    <property type="entry name" value="alpha/beta hydrolase"/>
    <property type="match status" value="1"/>
</dbReference>
<dbReference type="Proteomes" id="UP001213907">
    <property type="component" value="Chromosome"/>
</dbReference>
<dbReference type="PANTHER" id="PTHR43798:SF33">
    <property type="entry name" value="HYDROLASE, PUTATIVE (AFU_ORTHOLOGUE AFUA_2G14860)-RELATED"/>
    <property type="match status" value="1"/>
</dbReference>
<dbReference type="InterPro" id="IPR050266">
    <property type="entry name" value="AB_hydrolase_sf"/>
</dbReference>
<evidence type="ECO:0000259" key="1">
    <source>
        <dbReference type="Pfam" id="PF12697"/>
    </source>
</evidence>
<gene>
    <name evidence="2" type="ORF">AFIC_001460</name>
</gene>
<dbReference type="GO" id="GO:0016787">
    <property type="term" value="F:hydrolase activity"/>
    <property type="evidence" value="ECO:0007669"/>
    <property type="project" value="UniProtKB-KW"/>
</dbReference>
<keyword evidence="2" id="KW-0378">Hydrolase</keyword>
<accession>A0ABY8BTM2</accession>
<reference evidence="2 3" key="1">
    <citation type="submission" date="2022-11" db="EMBL/GenBank/DDBJ databases">
        <authorList>
            <person name="Siebert D."/>
            <person name="Busche T."/>
            <person name="Saydam E."/>
            <person name="Kalinowski J."/>
            <person name="Ruckert C."/>
            <person name="Blombach B."/>
        </authorList>
    </citation>
    <scope>NUCLEOTIDE SEQUENCE [LARGE SCALE GENOMIC DNA]</scope>
    <source>
        <strain evidence="2 3">DSM 1083</strain>
    </source>
</reference>
<evidence type="ECO:0000313" key="2">
    <source>
        <dbReference type="EMBL" id="WEF52946.1"/>
    </source>
</evidence>
<proteinExistence type="predicted"/>
<evidence type="ECO:0000313" key="3">
    <source>
        <dbReference type="Proteomes" id="UP001213907"/>
    </source>
</evidence>
<dbReference type="EMBL" id="CP113162">
    <property type="protein sequence ID" value="WEF52946.1"/>
    <property type="molecule type" value="Genomic_DNA"/>
</dbReference>
<protein>
    <submittedName>
        <fullName evidence="2">Alpha/beta hydrolase</fullName>
    </submittedName>
</protein>
<dbReference type="RefSeq" id="WP_275248463.1">
    <property type="nucleotide sequence ID" value="NZ_BAABDX010000001.1"/>
</dbReference>
<dbReference type="InterPro" id="IPR029058">
    <property type="entry name" value="AB_hydrolase_fold"/>
</dbReference>
<name>A0ABY8BTM2_AFICR</name>
<sequence length="296" mass="31894">MLPFHDTFATSADGLRLHARGIGPLDAAVLPVLCLPGLTRTAQDFDVIAQALAGDPQTPRRVVAVDYRGRGGSDFDPNPANYTVPMETTDVLALAGASGISRAIWLGTSRGGLISIVIAATRPELVAGIILNDIGPELDIKGLMKIKGYLAPLVTPQTWGEAAHGLQRLFGSVFPALTDNDWMAWAQRAFRQDANGKLIRTYDPALAQTFDGISPETPPTPLWELFDQMVQVPLLSIRGELSDLLSRACVAEMKRRRPDMETCDVPLQGHAPLLADAPTIERIKAFCRKCDGAGGF</sequence>
<dbReference type="Pfam" id="PF12697">
    <property type="entry name" value="Abhydrolase_6"/>
    <property type="match status" value="1"/>
</dbReference>
<organism evidence="2 3">
    <name type="scientific">Afipia carboxydohydrogena</name>
    <name type="common">Pseudomonas carboxydohydrogena</name>
    <dbReference type="NCBI Taxonomy" id="290"/>
    <lineage>
        <taxon>Bacteria</taxon>
        <taxon>Pseudomonadati</taxon>
        <taxon>Pseudomonadota</taxon>
        <taxon>Alphaproteobacteria</taxon>
        <taxon>Hyphomicrobiales</taxon>
        <taxon>Nitrobacteraceae</taxon>
        <taxon>Afipia</taxon>
    </lineage>
</organism>
<dbReference type="PANTHER" id="PTHR43798">
    <property type="entry name" value="MONOACYLGLYCEROL LIPASE"/>
    <property type="match status" value="1"/>
</dbReference>
<feature type="domain" description="AB hydrolase-1" evidence="1">
    <location>
        <begin position="32"/>
        <end position="274"/>
    </location>
</feature>
<dbReference type="SUPFAM" id="SSF53474">
    <property type="entry name" value="alpha/beta-Hydrolases"/>
    <property type="match status" value="1"/>
</dbReference>